<feature type="region of interest" description="Disordered" evidence="8">
    <location>
        <begin position="514"/>
        <end position="553"/>
    </location>
</feature>
<evidence type="ECO:0000256" key="4">
    <source>
        <dbReference type="ARBA" id="ARBA00022452"/>
    </source>
</evidence>
<dbReference type="RefSeq" id="WP_229815255.1">
    <property type="nucleotide sequence ID" value="NZ_BMZP01000008.1"/>
</dbReference>
<evidence type="ECO:0000256" key="2">
    <source>
        <dbReference type="ARBA" id="ARBA00007613"/>
    </source>
</evidence>
<accession>A0ABV7V451</accession>
<dbReference type="InterPro" id="IPR003423">
    <property type="entry name" value="OMP_efflux"/>
</dbReference>
<dbReference type="SUPFAM" id="SSF56954">
    <property type="entry name" value="Outer membrane efflux proteins (OEP)"/>
    <property type="match status" value="1"/>
</dbReference>
<dbReference type="EMBL" id="JBHRYE010000013">
    <property type="protein sequence ID" value="MFC3671601.1"/>
    <property type="molecule type" value="Genomic_DNA"/>
</dbReference>
<evidence type="ECO:0000256" key="1">
    <source>
        <dbReference type="ARBA" id="ARBA00004442"/>
    </source>
</evidence>
<evidence type="ECO:0000256" key="5">
    <source>
        <dbReference type="ARBA" id="ARBA00022692"/>
    </source>
</evidence>
<keyword evidence="6" id="KW-0472">Membrane</keyword>
<keyword evidence="9" id="KW-0732">Signal</keyword>
<keyword evidence="11" id="KW-1185">Reference proteome</keyword>
<protein>
    <submittedName>
        <fullName evidence="10">TolC family protein</fullName>
    </submittedName>
</protein>
<evidence type="ECO:0000256" key="8">
    <source>
        <dbReference type="SAM" id="MobiDB-lite"/>
    </source>
</evidence>
<evidence type="ECO:0000256" key="9">
    <source>
        <dbReference type="SAM" id="SignalP"/>
    </source>
</evidence>
<comment type="subcellular location">
    <subcellularLocation>
        <location evidence="1">Cell outer membrane</location>
    </subcellularLocation>
</comment>
<sequence>MSLRHRRVALACSLTLLALFGSPGARGQETATGDAADAEMADATPLDRAAALPAETPADIVEGTLAGRPITTLTDALRYAYWTSPVLLAQRSSTQSSAWGVAQARAAYGPKLDYALTYGWTKDRFEIAKGVFLRRSGWTSTATAVLTQPLFTFGRAFANERGTRAQAAYQLAVLRSTEQQALLDAVDAFVGLRRTRAAVAIAADNLAALTRELTDNRARLAAHEVTATDIQQVETRVELGRVQLLAAQRDAGTAEAAFVRMIGTRPGDLAPPPALQLPVADLEEAYAYAEAHNPLIRAAQERERASRASVEGAKADRRPRLDFQGTAALLPYSAGFSNYSDTLRQTEIKGVVTLSGPLFDSGERAARIHAAEAANDADWRLMDATLRENRATLAGAWNDWQAQTTAIDNLARAVDSAQKAYDGAVLQERAGMFTTLDVLQLARELLQARSAYNEGIAGAYLAKAQVLAALGALDAAWLLPDAPRHDAAQDAWRVSGKADVPLISASFRALDGLVEGSGRPRPSRDPAAQTHAGPAQMDATPNGVISPEPLPNP</sequence>
<feature type="chain" id="PRO_5047145631" evidence="9">
    <location>
        <begin position="28"/>
        <end position="553"/>
    </location>
</feature>
<evidence type="ECO:0000256" key="3">
    <source>
        <dbReference type="ARBA" id="ARBA00022448"/>
    </source>
</evidence>
<dbReference type="Pfam" id="PF02321">
    <property type="entry name" value="OEP"/>
    <property type="match status" value="2"/>
</dbReference>
<comment type="caution">
    <text evidence="10">The sequence shown here is derived from an EMBL/GenBank/DDBJ whole genome shotgun (WGS) entry which is preliminary data.</text>
</comment>
<feature type="signal peptide" evidence="9">
    <location>
        <begin position="1"/>
        <end position="27"/>
    </location>
</feature>
<dbReference type="PANTHER" id="PTHR30026">
    <property type="entry name" value="OUTER MEMBRANE PROTEIN TOLC"/>
    <property type="match status" value="1"/>
</dbReference>
<dbReference type="Proteomes" id="UP001595683">
    <property type="component" value="Unassembled WGS sequence"/>
</dbReference>
<evidence type="ECO:0000313" key="11">
    <source>
        <dbReference type="Proteomes" id="UP001595683"/>
    </source>
</evidence>
<proteinExistence type="inferred from homology"/>
<keyword evidence="4" id="KW-1134">Transmembrane beta strand</keyword>
<keyword evidence="7" id="KW-0998">Cell outer membrane</keyword>
<gene>
    <name evidence="10" type="ORF">ACFOOT_09185</name>
</gene>
<dbReference type="InterPro" id="IPR051906">
    <property type="entry name" value="TolC-like"/>
</dbReference>
<dbReference type="PANTHER" id="PTHR30026:SF20">
    <property type="entry name" value="OUTER MEMBRANE PROTEIN TOLC"/>
    <property type="match status" value="1"/>
</dbReference>
<evidence type="ECO:0000256" key="6">
    <source>
        <dbReference type="ARBA" id="ARBA00023136"/>
    </source>
</evidence>
<evidence type="ECO:0000313" key="10">
    <source>
        <dbReference type="EMBL" id="MFC3671601.1"/>
    </source>
</evidence>
<evidence type="ECO:0000256" key="7">
    <source>
        <dbReference type="ARBA" id="ARBA00023237"/>
    </source>
</evidence>
<keyword evidence="3" id="KW-0813">Transport</keyword>
<organism evidence="10 11">
    <name type="scientific">Novosphingobium pokkalii</name>
    <dbReference type="NCBI Taxonomy" id="1770194"/>
    <lineage>
        <taxon>Bacteria</taxon>
        <taxon>Pseudomonadati</taxon>
        <taxon>Pseudomonadota</taxon>
        <taxon>Alphaproteobacteria</taxon>
        <taxon>Sphingomonadales</taxon>
        <taxon>Sphingomonadaceae</taxon>
        <taxon>Novosphingobium</taxon>
    </lineage>
</organism>
<comment type="similarity">
    <text evidence="2">Belongs to the outer membrane factor (OMF) (TC 1.B.17) family.</text>
</comment>
<dbReference type="Gene3D" id="1.20.1600.10">
    <property type="entry name" value="Outer membrane efflux proteins (OEP)"/>
    <property type="match status" value="1"/>
</dbReference>
<reference evidence="11" key="1">
    <citation type="journal article" date="2019" name="Int. J. Syst. Evol. Microbiol.">
        <title>The Global Catalogue of Microorganisms (GCM) 10K type strain sequencing project: providing services to taxonomists for standard genome sequencing and annotation.</title>
        <authorList>
            <consortium name="The Broad Institute Genomics Platform"/>
            <consortium name="The Broad Institute Genome Sequencing Center for Infectious Disease"/>
            <person name="Wu L."/>
            <person name="Ma J."/>
        </authorList>
    </citation>
    <scope>NUCLEOTIDE SEQUENCE [LARGE SCALE GENOMIC DNA]</scope>
    <source>
        <strain evidence="11">KCTC 42224</strain>
    </source>
</reference>
<keyword evidence="5" id="KW-0812">Transmembrane</keyword>
<name>A0ABV7V451_9SPHN</name>